<gene>
    <name evidence="1" type="ORF">T310_4579</name>
</gene>
<sequence>MFISMSSSAITSSICRQSNLNPAGETAVIMSSVSSINENLKTPVGNNIGKYHLGSASSKDNSLDVDHKKRVVIRYLNWNESASMAFFEGGLKEDIKDILCMKERLSTLQALMEEAVKIDSRLHKRGLEPPDSPTQVTTTMQSLLRLDFTSASRSDSIYLFTDVTA</sequence>
<dbReference type="Proteomes" id="UP000053958">
    <property type="component" value="Unassembled WGS sequence"/>
</dbReference>
<dbReference type="GeneID" id="25316927"/>
<organism evidence="1 2">
    <name type="scientific">Rasamsonia emersonii (strain ATCC 16479 / CBS 393.64 / IMI 116815)</name>
    <dbReference type="NCBI Taxonomy" id="1408163"/>
    <lineage>
        <taxon>Eukaryota</taxon>
        <taxon>Fungi</taxon>
        <taxon>Dikarya</taxon>
        <taxon>Ascomycota</taxon>
        <taxon>Pezizomycotina</taxon>
        <taxon>Eurotiomycetes</taxon>
        <taxon>Eurotiomycetidae</taxon>
        <taxon>Eurotiales</taxon>
        <taxon>Trichocomaceae</taxon>
        <taxon>Rasamsonia</taxon>
    </lineage>
</organism>
<evidence type="ECO:0000313" key="1">
    <source>
        <dbReference type="EMBL" id="KKA21398.1"/>
    </source>
</evidence>
<dbReference type="RefSeq" id="XP_013328010.1">
    <property type="nucleotide sequence ID" value="XM_013472556.1"/>
</dbReference>
<comment type="caution">
    <text evidence="1">The sequence shown here is derived from an EMBL/GenBank/DDBJ whole genome shotgun (WGS) entry which is preliminary data.</text>
</comment>
<keyword evidence="2" id="KW-1185">Reference proteome</keyword>
<name>A0A0F4YUU6_RASE3</name>
<evidence type="ECO:0000313" key="2">
    <source>
        <dbReference type="Proteomes" id="UP000053958"/>
    </source>
</evidence>
<dbReference type="AlphaFoldDB" id="A0A0F4YUU6"/>
<proteinExistence type="predicted"/>
<protein>
    <submittedName>
        <fullName evidence="1">Uncharacterized protein</fullName>
    </submittedName>
</protein>
<dbReference type="EMBL" id="LASV01000186">
    <property type="protein sequence ID" value="KKA21398.1"/>
    <property type="molecule type" value="Genomic_DNA"/>
</dbReference>
<accession>A0A0F4YUU6</accession>
<reference evidence="1 2" key="1">
    <citation type="submission" date="2015-04" db="EMBL/GenBank/DDBJ databases">
        <authorList>
            <person name="Heijne W.H."/>
            <person name="Fedorova N.D."/>
            <person name="Nierman W.C."/>
            <person name="Vollebregt A.W."/>
            <person name="Zhao Z."/>
            <person name="Wu L."/>
            <person name="Kumar M."/>
            <person name="Stam H."/>
            <person name="van den Berg M.A."/>
            <person name="Pel H.J."/>
        </authorList>
    </citation>
    <scope>NUCLEOTIDE SEQUENCE [LARGE SCALE GENOMIC DNA]</scope>
    <source>
        <strain evidence="1 2">CBS 393.64</strain>
    </source>
</reference>
<dbReference type="OrthoDB" id="4769838at2759"/>